<keyword evidence="2" id="KW-0285">Flavoprotein</keyword>
<keyword evidence="4" id="KW-1133">Transmembrane helix</keyword>
<dbReference type="Gene3D" id="3.50.50.60">
    <property type="entry name" value="FAD/NAD(P)-binding domain"/>
    <property type="match status" value="1"/>
</dbReference>
<keyword evidence="7" id="KW-1185">Reference proteome</keyword>
<evidence type="ECO:0000256" key="2">
    <source>
        <dbReference type="ARBA" id="ARBA00022630"/>
    </source>
</evidence>
<keyword evidence="4" id="KW-0472">Membrane</keyword>
<dbReference type="PANTHER" id="PTHR43004">
    <property type="entry name" value="TRK SYSTEM POTASSIUM UPTAKE PROTEIN"/>
    <property type="match status" value="1"/>
</dbReference>
<keyword evidence="4" id="KW-0812">Transmembrane</keyword>
<evidence type="ECO:0000313" key="7">
    <source>
        <dbReference type="Proteomes" id="UP001302274"/>
    </source>
</evidence>
<keyword evidence="3" id="KW-0274">FAD</keyword>
<dbReference type="InterPro" id="IPR050641">
    <property type="entry name" value="RIFMO-like"/>
</dbReference>
<evidence type="ECO:0000256" key="1">
    <source>
        <dbReference type="ARBA" id="ARBA00001974"/>
    </source>
</evidence>
<protein>
    <submittedName>
        <fullName evidence="6">FAD-dependent monooxygenase</fullName>
    </submittedName>
</protein>
<reference evidence="6 7" key="1">
    <citation type="submission" date="2023-11" db="EMBL/GenBank/DDBJ databases">
        <title>A Novel Polar Bacteriovorax (B. antarcticus) Isolated from the Biocrust in Antarctica.</title>
        <authorList>
            <person name="Mun W."/>
            <person name="Choi S.Y."/>
            <person name="Mitchell R.J."/>
        </authorList>
    </citation>
    <scope>NUCLEOTIDE SEQUENCE [LARGE SCALE GENOMIC DNA]</scope>
    <source>
        <strain evidence="6 7">PP10</strain>
    </source>
</reference>
<dbReference type="PANTHER" id="PTHR43004:SF19">
    <property type="entry name" value="BINDING MONOOXYGENASE, PUTATIVE (JCVI)-RELATED"/>
    <property type="match status" value="1"/>
</dbReference>
<dbReference type="Pfam" id="PF01494">
    <property type="entry name" value="FAD_binding_3"/>
    <property type="match status" value="1"/>
</dbReference>
<dbReference type="GO" id="GO:0004497">
    <property type="term" value="F:monooxygenase activity"/>
    <property type="evidence" value="ECO:0007669"/>
    <property type="project" value="UniProtKB-KW"/>
</dbReference>
<comment type="cofactor">
    <cofactor evidence="1">
        <name>FAD</name>
        <dbReference type="ChEBI" id="CHEBI:57692"/>
    </cofactor>
</comment>
<keyword evidence="6" id="KW-0560">Oxidoreductase</keyword>
<keyword evidence="6" id="KW-0503">Monooxygenase</keyword>
<dbReference type="InterPro" id="IPR036188">
    <property type="entry name" value="FAD/NAD-bd_sf"/>
</dbReference>
<dbReference type="InterPro" id="IPR002938">
    <property type="entry name" value="FAD-bd"/>
</dbReference>
<comment type="caution">
    <text evidence="6">The sequence shown here is derived from an EMBL/GenBank/DDBJ whole genome shotgun (WGS) entry which is preliminary data.</text>
</comment>
<feature type="domain" description="FAD-binding" evidence="5">
    <location>
        <begin position="5"/>
        <end position="342"/>
    </location>
</feature>
<dbReference type="Proteomes" id="UP001302274">
    <property type="component" value="Unassembled WGS sequence"/>
</dbReference>
<gene>
    <name evidence="6" type="ORF">SHI21_03955</name>
</gene>
<evidence type="ECO:0000256" key="3">
    <source>
        <dbReference type="ARBA" id="ARBA00022827"/>
    </source>
</evidence>
<accession>A0ABU5VRX1</accession>
<evidence type="ECO:0000259" key="5">
    <source>
        <dbReference type="Pfam" id="PF01494"/>
    </source>
</evidence>
<name>A0ABU5VRX1_9BACT</name>
<organism evidence="6 7">
    <name type="scientific">Bacteriovorax antarcticus</name>
    <dbReference type="NCBI Taxonomy" id="3088717"/>
    <lineage>
        <taxon>Bacteria</taxon>
        <taxon>Pseudomonadati</taxon>
        <taxon>Bdellovibrionota</taxon>
        <taxon>Bacteriovoracia</taxon>
        <taxon>Bacteriovoracales</taxon>
        <taxon>Bacteriovoracaceae</taxon>
        <taxon>Bacteriovorax</taxon>
    </lineage>
</organism>
<dbReference type="PRINTS" id="PR00420">
    <property type="entry name" value="RNGMNOXGNASE"/>
</dbReference>
<sequence>MNQIRILIIGAGPTGLVLAICLTRLGIPVRIVDKEMLPGTTSRALVLHARTLEFYEQLGIASKIIEQGLKFSAANLWVHGHKKAHIKLGDIGVGLSPFPYMIIFPQDEHEALLIEELKNMGVQVQRGIECLSFEQNHKLSVKLKHPDGSEEICETLYLAGCDGARSQVRQTSKMDFQGSTYSQYFYVADVQAEGINTNQQLHLSLDEADFLAIFPLKQKNHARLIGVIKEETKEKDHHFTWDDVKHQALGRLDLKIKSIKWFSSYRVHHRLAEGFRDKNVFLLGDAAHIHSPVGGQGMNTGIGDAVNLAWKIAAVIKKEAHETILDSYELERMAFAKRLVATTDRAFTLISSTGPLANFIRLNITPPLLSFLTKFKFVRLLIFKTLSQISINYRMSFLSEGKAGKIHAGDRMPWDEKLKETLPLKWNARLYGEASNQLIEYCRNNSLPLKRLPWRKELSKYGFVKDCLYLIRPDGYIGLVDLQANPNNIQQYYKNK</sequence>
<dbReference type="Gene3D" id="3.30.70.2450">
    <property type="match status" value="1"/>
</dbReference>
<dbReference type="EMBL" id="JAYGJQ010000001">
    <property type="protein sequence ID" value="MEA9355337.1"/>
    <property type="molecule type" value="Genomic_DNA"/>
</dbReference>
<evidence type="ECO:0000256" key="4">
    <source>
        <dbReference type="SAM" id="Phobius"/>
    </source>
</evidence>
<dbReference type="RefSeq" id="WP_323574840.1">
    <property type="nucleotide sequence ID" value="NZ_JAYGJQ010000001.1"/>
</dbReference>
<feature type="transmembrane region" description="Helical" evidence="4">
    <location>
        <begin position="6"/>
        <end position="27"/>
    </location>
</feature>
<dbReference type="SUPFAM" id="SSF51905">
    <property type="entry name" value="FAD/NAD(P)-binding domain"/>
    <property type="match status" value="1"/>
</dbReference>
<evidence type="ECO:0000313" key="6">
    <source>
        <dbReference type="EMBL" id="MEA9355337.1"/>
    </source>
</evidence>
<proteinExistence type="predicted"/>